<evidence type="ECO:0000256" key="6">
    <source>
        <dbReference type="ARBA" id="ARBA00022840"/>
    </source>
</evidence>
<dbReference type="InterPro" id="IPR041118">
    <property type="entry name" value="Rx_N"/>
</dbReference>
<proteinExistence type="inferred from homology"/>
<evidence type="ECO:0000256" key="8">
    <source>
        <dbReference type="SAM" id="Coils"/>
    </source>
</evidence>
<feature type="domain" description="Disease resistance R13L4/SHOC-2-like LRR" evidence="12">
    <location>
        <begin position="703"/>
        <end position="855"/>
    </location>
</feature>
<evidence type="ECO:0000256" key="5">
    <source>
        <dbReference type="ARBA" id="ARBA00022821"/>
    </source>
</evidence>
<dbReference type="InterPro" id="IPR036388">
    <property type="entry name" value="WH-like_DNA-bd_sf"/>
</dbReference>
<dbReference type="InterPro" id="IPR056789">
    <property type="entry name" value="LRR_R13L1-DRL21"/>
</dbReference>
<comment type="similarity">
    <text evidence="1">Belongs to the disease resistance NB-LRR family.</text>
</comment>
<evidence type="ECO:0000256" key="3">
    <source>
        <dbReference type="ARBA" id="ARBA00022737"/>
    </source>
</evidence>
<dbReference type="PRINTS" id="PR00364">
    <property type="entry name" value="DISEASERSIST"/>
</dbReference>
<feature type="domain" description="Disease resistance protein winged helix" evidence="11">
    <location>
        <begin position="427"/>
        <end position="503"/>
    </location>
</feature>
<dbReference type="Gene3D" id="3.80.10.10">
    <property type="entry name" value="Ribonuclease Inhibitor"/>
    <property type="match status" value="4"/>
</dbReference>
<dbReference type="Pfam" id="PF00931">
    <property type="entry name" value="NB-ARC"/>
    <property type="match status" value="1"/>
</dbReference>
<dbReference type="InterPro" id="IPR042197">
    <property type="entry name" value="Apaf_helical"/>
</dbReference>
<evidence type="ECO:0000259" key="13">
    <source>
        <dbReference type="Pfam" id="PF25019"/>
    </source>
</evidence>
<dbReference type="InterPro" id="IPR003591">
    <property type="entry name" value="Leu-rich_rpt_typical-subtyp"/>
</dbReference>
<keyword evidence="4" id="KW-0547">Nucleotide-binding</keyword>
<evidence type="ECO:0008006" key="16">
    <source>
        <dbReference type="Google" id="ProtNLM"/>
    </source>
</evidence>
<reference evidence="15" key="2">
    <citation type="submission" date="2013-12" db="EMBL/GenBank/DDBJ databases">
        <authorList>
            <person name="Yu Y."/>
            <person name="Lee S."/>
            <person name="de Baynast K."/>
            <person name="Wissotski M."/>
            <person name="Liu L."/>
            <person name="Talag J."/>
            <person name="Goicoechea J."/>
            <person name="Angelova A."/>
            <person name="Jetty R."/>
            <person name="Kudrna D."/>
            <person name="Golser W."/>
            <person name="Rivera L."/>
            <person name="Zhang J."/>
            <person name="Wing R."/>
        </authorList>
    </citation>
    <scope>NUCLEOTIDE SEQUENCE</scope>
</reference>
<feature type="domain" description="NB-ARC" evidence="9">
    <location>
        <begin position="173"/>
        <end position="337"/>
    </location>
</feature>
<dbReference type="Pfam" id="PF18052">
    <property type="entry name" value="Rx_N"/>
    <property type="match status" value="1"/>
</dbReference>
<dbReference type="InterPro" id="IPR006553">
    <property type="entry name" value="Leu-rich_rpt_Cys-con_subtyp"/>
</dbReference>
<dbReference type="PANTHER" id="PTHR36766:SF73">
    <property type="entry name" value="NB-ARC DOMAIN-CONTAINING PROTEIN"/>
    <property type="match status" value="1"/>
</dbReference>
<evidence type="ECO:0000259" key="9">
    <source>
        <dbReference type="Pfam" id="PF00931"/>
    </source>
</evidence>
<accession>A0A0D9XQC1</accession>
<dbReference type="EnsemblPlants" id="LPERR11G06060.1">
    <property type="protein sequence ID" value="LPERR11G06060.1"/>
    <property type="gene ID" value="LPERR11G06060"/>
</dbReference>
<evidence type="ECO:0000259" key="11">
    <source>
        <dbReference type="Pfam" id="PF23559"/>
    </source>
</evidence>
<feature type="domain" description="R13L1/DRL21-like LRR repeat region" evidence="13">
    <location>
        <begin position="947"/>
        <end position="1062"/>
    </location>
</feature>
<dbReference type="Gene3D" id="1.10.8.430">
    <property type="entry name" value="Helical domain of apoptotic protease-activating factors"/>
    <property type="match status" value="1"/>
</dbReference>
<dbReference type="Gene3D" id="1.10.10.10">
    <property type="entry name" value="Winged helix-like DNA-binding domain superfamily/Winged helix DNA-binding domain"/>
    <property type="match status" value="1"/>
</dbReference>
<dbReference type="SUPFAM" id="SSF52058">
    <property type="entry name" value="L domain-like"/>
    <property type="match status" value="1"/>
</dbReference>
<dbReference type="Gene3D" id="3.40.50.300">
    <property type="entry name" value="P-loop containing nucleotide triphosphate hydrolases"/>
    <property type="match status" value="1"/>
</dbReference>
<dbReference type="InterPro" id="IPR055414">
    <property type="entry name" value="LRR_R13L4/SHOC2-like"/>
</dbReference>
<name>A0A0D9XQC1_9ORYZ</name>
<dbReference type="SMART" id="SM00367">
    <property type="entry name" value="LRR_CC"/>
    <property type="match status" value="5"/>
</dbReference>
<keyword evidence="3" id="KW-0677">Repeat</keyword>
<feature type="domain" description="Disease resistance R13L4/SHOC-2-like LRR" evidence="12">
    <location>
        <begin position="609"/>
        <end position="696"/>
    </location>
</feature>
<dbReference type="InterPro" id="IPR058922">
    <property type="entry name" value="WHD_DRP"/>
</dbReference>
<dbReference type="SMART" id="SM00369">
    <property type="entry name" value="LRR_TYP"/>
    <property type="match status" value="7"/>
</dbReference>
<dbReference type="eggNOG" id="KOG4658">
    <property type="taxonomic scope" value="Eukaryota"/>
</dbReference>
<reference evidence="14 15" key="1">
    <citation type="submission" date="2012-08" db="EMBL/GenBank/DDBJ databases">
        <title>Oryza genome evolution.</title>
        <authorList>
            <person name="Wing R.A."/>
        </authorList>
    </citation>
    <scope>NUCLEOTIDE SEQUENCE</scope>
</reference>
<keyword evidence="6" id="KW-0067">ATP-binding</keyword>
<dbReference type="Proteomes" id="UP000032180">
    <property type="component" value="Chromosome 11"/>
</dbReference>
<dbReference type="Gene3D" id="1.20.5.4130">
    <property type="match status" value="1"/>
</dbReference>
<evidence type="ECO:0000313" key="14">
    <source>
        <dbReference type="EnsemblPlants" id="LPERR11G06060.1"/>
    </source>
</evidence>
<keyword evidence="7 8" id="KW-0175">Coiled coil</keyword>
<dbReference type="Pfam" id="PF25019">
    <property type="entry name" value="LRR_R13L1-DRL21"/>
    <property type="match status" value="1"/>
</dbReference>
<dbReference type="InterPro" id="IPR001611">
    <property type="entry name" value="Leu-rich_rpt"/>
</dbReference>
<dbReference type="PANTHER" id="PTHR36766">
    <property type="entry name" value="PLANT BROAD-SPECTRUM MILDEW RESISTANCE PROTEIN RPW8"/>
    <property type="match status" value="1"/>
</dbReference>
<dbReference type="SUPFAM" id="SSF52047">
    <property type="entry name" value="RNI-like"/>
    <property type="match status" value="2"/>
</dbReference>
<dbReference type="Pfam" id="PF23559">
    <property type="entry name" value="WHD_DRP"/>
    <property type="match status" value="1"/>
</dbReference>
<dbReference type="Pfam" id="PF23598">
    <property type="entry name" value="LRR_14"/>
    <property type="match status" value="2"/>
</dbReference>
<dbReference type="GO" id="GO:0051707">
    <property type="term" value="P:response to other organism"/>
    <property type="evidence" value="ECO:0007669"/>
    <property type="project" value="UniProtKB-ARBA"/>
</dbReference>
<feature type="coiled-coil region" evidence="8">
    <location>
        <begin position="40"/>
        <end position="91"/>
    </location>
</feature>
<dbReference type="SUPFAM" id="SSF52540">
    <property type="entry name" value="P-loop containing nucleoside triphosphate hydrolases"/>
    <property type="match status" value="1"/>
</dbReference>
<evidence type="ECO:0000256" key="7">
    <source>
        <dbReference type="ARBA" id="ARBA00023054"/>
    </source>
</evidence>
<evidence type="ECO:0000256" key="2">
    <source>
        <dbReference type="ARBA" id="ARBA00022614"/>
    </source>
</evidence>
<sequence>MAVAEVGGMLASAVLRVATQKLGAAIGGRIMLQWNLDRDLEGMKATMESMAAVLEDAERRSVREAEVRLWLRRLRDAAHDISDLLDEAEAAAGSKSTAVGKLGGMIPNLTTISPKIALANKMKTIREELKEITNQHLSFRFTADSCHKEQQVITDNRATSSKVDETLIVGRTEEKETIVSSLSERMAEDTVILPIYGIGGIGKTTLAKLVFNETRFQDYSKVWVYVSQTFDLRKIGNSIISQVSKSESQLTEMEMINRCLDELLAGRKVLIVLDDLWEKNQFLLGDLKTMLMFGRGCKLIVIVTTRDEHTAKKICTTKPYRLELLTDDICWKIIKEKSAFVARDDKEQLEDIGREIASKCGGVALAAQSLGYTLQSMKFDEWVSVRNNDIWNSSTTSFPYHNVVASLRLSCSHMLPYLRLCFAYCAIFPKGHTMVKDHIIHQWSALGFIEPSDIFSTKQLGEAYVTQLLGLSFLQQTKAPSTTRVHNKDSTLLIMHDLVHDVARSILFDEVLDSGKNINIGGSSCRYGILSDCSKPLEVITPSPAKIRALHFLGCGKIELRGVAFSSASCLRVLDLSGCSIQRLPVSIGQLKQLRYLNAPGIKNRMIPKCLTKLLKLEFLSLCRSRALSALPESIGEIEGLMHLDLSGCSRLEELPKSFGKLRRLVYLNLSNCHRVKVVSECIGGLTNLEYLNLSQCPKIRFLPRTLGSLTELKYLNLSDCFGIKELPKSFQKLKNLVHLDLSNCNCVKDLSEALDGLAKLQYLNLSSCRHYGNQFHLRRLPEVMGNLKSLRHLHLSGFLDNIFGSQPRVMDTLLEIGYLNLIKFEGNIFEQLPPDQSHNFIECISALSNLEHLNLSNNVSLYRVPVSLGTLRKLHTLDLTGCIGLLWLPESIGQIDSLKFIFVKGLLKLDSTLLRFKSSSTLLPNFVVQSVDERSSNLVQLLHANPAELEISSLENVKSTKEAERIKLLEKRMIVTLKFNWTIYTKRFVDDIEVLRELVPPSTVKFFELRGYSSISFPTWLMDIALSLPNLVEIKIVDLMKCNILPLGQLPKLQKMVLGRMKSVTKIDADFCGGARAFPHLKIFILYNMKGLQELHTTYCCGEDGVNEFMFPNLQLLEIQNCPNLIVKPVSPGAVRWDIECSDNVISSWGGNAQTIISSSSSPVSNLVVSFCKVPLHQWSLLQHLSALSHLTIHWCTDLTSSSEIIQGLQSLKSLSLDGNEKAELPEWLGDLPSLQKLEITMYPSLTELHEKMRQLISLQSLTLSSCQMLTSLGEWFGDLTSLQELHISHCQGLNSLPEGMRHLNSLSSLHLSYCENISALPEWLGNLTSLKRLDIWECRRITSLPESIEQLSMLEHLEISGCPELRRWCELEENKMKFAHVQYKSFW</sequence>
<evidence type="ECO:0000256" key="1">
    <source>
        <dbReference type="ARBA" id="ARBA00008894"/>
    </source>
</evidence>
<dbReference type="InterPro" id="IPR002182">
    <property type="entry name" value="NB-ARC"/>
</dbReference>
<keyword evidence="5" id="KW-0611">Plant defense</keyword>
<keyword evidence="2" id="KW-0433">Leucine-rich repeat</keyword>
<feature type="domain" description="Disease resistance N-terminal" evidence="10">
    <location>
        <begin position="14"/>
        <end position="96"/>
    </location>
</feature>
<evidence type="ECO:0000259" key="10">
    <source>
        <dbReference type="Pfam" id="PF18052"/>
    </source>
</evidence>
<dbReference type="HOGENOM" id="CLU_000837_8_7_1"/>
<dbReference type="InterPro" id="IPR032675">
    <property type="entry name" value="LRR_dom_sf"/>
</dbReference>
<organism evidence="14 15">
    <name type="scientific">Leersia perrieri</name>
    <dbReference type="NCBI Taxonomy" id="77586"/>
    <lineage>
        <taxon>Eukaryota</taxon>
        <taxon>Viridiplantae</taxon>
        <taxon>Streptophyta</taxon>
        <taxon>Embryophyta</taxon>
        <taxon>Tracheophyta</taxon>
        <taxon>Spermatophyta</taxon>
        <taxon>Magnoliopsida</taxon>
        <taxon>Liliopsida</taxon>
        <taxon>Poales</taxon>
        <taxon>Poaceae</taxon>
        <taxon>BOP clade</taxon>
        <taxon>Oryzoideae</taxon>
        <taxon>Oryzeae</taxon>
        <taxon>Oryzinae</taxon>
        <taxon>Leersia</taxon>
    </lineage>
</organism>
<dbReference type="Pfam" id="PF00560">
    <property type="entry name" value="LRR_1"/>
    <property type="match status" value="1"/>
</dbReference>
<dbReference type="STRING" id="77586.A0A0D9XQC1"/>
<dbReference type="GO" id="GO:0005524">
    <property type="term" value="F:ATP binding"/>
    <property type="evidence" value="ECO:0007669"/>
    <property type="project" value="UniProtKB-KW"/>
</dbReference>
<dbReference type="Gramene" id="LPERR11G06060.1">
    <property type="protein sequence ID" value="LPERR11G06060.1"/>
    <property type="gene ID" value="LPERR11G06060"/>
</dbReference>
<keyword evidence="15" id="KW-1185">Reference proteome</keyword>
<protein>
    <recommendedName>
        <fullName evidence="16">NB-ARC domain-containing protein</fullName>
    </recommendedName>
</protein>
<dbReference type="GO" id="GO:0006952">
    <property type="term" value="P:defense response"/>
    <property type="evidence" value="ECO:0007669"/>
    <property type="project" value="UniProtKB-KW"/>
</dbReference>
<evidence type="ECO:0000259" key="12">
    <source>
        <dbReference type="Pfam" id="PF23598"/>
    </source>
</evidence>
<reference evidence="14" key="3">
    <citation type="submission" date="2015-04" db="UniProtKB">
        <authorList>
            <consortium name="EnsemblPlants"/>
        </authorList>
    </citation>
    <scope>IDENTIFICATION</scope>
</reference>
<dbReference type="GO" id="GO:0043531">
    <property type="term" value="F:ADP binding"/>
    <property type="evidence" value="ECO:0007669"/>
    <property type="project" value="InterPro"/>
</dbReference>
<evidence type="ECO:0000256" key="4">
    <source>
        <dbReference type="ARBA" id="ARBA00022741"/>
    </source>
</evidence>
<dbReference type="InterPro" id="IPR027417">
    <property type="entry name" value="P-loop_NTPase"/>
</dbReference>
<evidence type="ECO:0000313" key="15">
    <source>
        <dbReference type="Proteomes" id="UP000032180"/>
    </source>
</evidence>